<keyword evidence="5 6" id="KW-0413">Isomerase</keyword>
<proteinExistence type="inferred from homology"/>
<reference evidence="9 10" key="1">
    <citation type="submission" date="2020-07" db="EMBL/GenBank/DDBJ databases">
        <authorList>
            <person name="Sun Q."/>
        </authorList>
    </citation>
    <scope>NUCLEOTIDE SEQUENCE [LARGE SCALE GENOMIC DNA]</scope>
    <source>
        <strain evidence="9 10">MAH-1</strain>
    </source>
</reference>
<dbReference type="Pfam" id="PF00160">
    <property type="entry name" value="Pro_isomerase"/>
    <property type="match status" value="1"/>
</dbReference>
<comment type="similarity">
    <text evidence="2">Belongs to the cyclophilin-type PPIase family.</text>
</comment>
<dbReference type="PANTHER" id="PTHR45625">
    <property type="entry name" value="PEPTIDYL-PROLYL CIS-TRANS ISOMERASE-RELATED"/>
    <property type="match status" value="1"/>
</dbReference>
<evidence type="ECO:0000256" key="6">
    <source>
        <dbReference type="PROSITE-ProRule" id="PRU00277"/>
    </source>
</evidence>
<feature type="domain" description="PPIase cyclophilin-type" evidence="8">
    <location>
        <begin position="38"/>
        <end position="168"/>
    </location>
</feature>
<dbReference type="SUPFAM" id="SSF54534">
    <property type="entry name" value="FKBP-like"/>
    <property type="match status" value="1"/>
</dbReference>
<gene>
    <name evidence="9" type="ORF">HZF10_16150</name>
</gene>
<name>A0A7Y8Y4I0_9FLAO</name>
<evidence type="ECO:0000256" key="3">
    <source>
        <dbReference type="ARBA" id="ARBA00013194"/>
    </source>
</evidence>
<dbReference type="AlphaFoldDB" id="A0A7Y8Y4I0"/>
<dbReference type="InterPro" id="IPR002130">
    <property type="entry name" value="Cyclophilin-type_PPIase_dom"/>
</dbReference>
<accession>A0A7Y8Y4I0</accession>
<evidence type="ECO:0000313" key="10">
    <source>
        <dbReference type="Proteomes" id="UP000535020"/>
    </source>
</evidence>
<evidence type="ECO:0000256" key="1">
    <source>
        <dbReference type="ARBA" id="ARBA00000971"/>
    </source>
</evidence>
<dbReference type="Pfam" id="PF00254">
    <property type="entry name" value="FKBP_C"/>
    <property type="match status" value="1"/>
</dbReference>
<dbReference type="PANTHER" id="PTHR45625:SF4">
    <property type="entry name" value="PEPTIDYLPROLYL ISOMERASE DOMAIN AND WD REPEAT-CONTAINING PROTEIN 1"/>
    <property type="match status" value="1"/>
</dbReference>
<dbReference type="PROSITE" id="PS00170">
    <property type="entry name" value="CSA_PPIASE_1"/>
    <property type="match status" value="1"/>
</dbReference>
<sequence length="378" mass="41218">MKKLFLALFAISVSLTSCKHEKSDLADGLYAEITTNKGKILCELEYQKAPVTVANFVTLAEGKNAFCSDEFKGKPFYDGLKFHRVVPSFMIQGGDPLSDGSGGPGYKFSDEFNADLKHDRAGTLSMANAGPGTNGSQFFITHLPTPQLDQRHSVFGYVVTGQDVVDAIGQNDVMESVKIVRVGEAAKRFDASKTFRDYFSKELDNQKKQAEVAAEYQKIYTEKYKAVIDKKVAELTALRAKATKLPSGVEFLITKKGSGEKPANGTLTFMNYAGYLENGLLFDSNIISVAEAYGKYEQAREQGGGYLPMRFVYGPQGQLIPGFKEGMSQLSYGDKAVLFIPSTMGYGAAGAGGIIPPNANLVFEVELIKNEDQPSTRK</sequence>
<dbReference type="InterPro" id="IPR001179">
    <property type="entry name" value="PPIase_FKBP_dom"/>
</dbReference>
<keyword evidence="4 6" id="KW-0697">Rotamase</keyword>
<dbReference type="InterPro" id="IPR029000">
    <property type="entry name" value="Cyclophilin-like_dom_sf"/>
</dbReference>
<dbReference type="InterPro" id="IPR020892">
    <property type="entry name" value="Cyclophilin-type_PPIase_CS"/>
</dbReference>
<evidence type="ECO:0000256" key="5">
    <source>
        <dbReference type="ARBA" id="ARBA00023235"/>
    </source>
</evidence>
<dbReference type="Gene3D" id="2.40.100.10">
    <property type="entry name" value="Cyclophilin-like"/>
    <property type="match status" value="1"/>
</dbReference>
<evidence type="ECO:0000259" key="8">
    <source>
        <dbReference type="PROSITE" id="PS50072"/>
    </source>
</evidence>
<dbReference type="PROSITE" id="PS50059">
    <property type="entry name" value="FKBP_PPIASE"/>
    <property type="match status" value="1"/>
</dbReference>
<dbReference type="GO" id="GO:0003755">
    <property type="term" value="F:peptidyl-prolyl cis-trans isomerase activity"/>
    <property type="evidence" value="ECO:0007669"/>
    <property type="project" value="UniProtKB-KW"/>
</dbReference>
<dbReference type="GO" id="GO:0006457">
    <property type="term" value="P:protein folding"/>
    <property type="evidence" value="ECO:0007669"/>
    <property type="project" value="InterPro"/>
</dbReference>
<evidence type="ECO:0000313" key="9">
    <source>
        <dbReference type="EMBL" id="NYA72464.1"/>
    </source>
</evidence>
<evidence type="ECO:0000256" key="2">
    <source>
        <dbReference type="ARBA" id="ARBA00007365"/>
    </source>
</evidence>
<dbReference type="PROSITE" id="PS50072">
    <property type="entry name" value="CSA_PPIASE_2"/>
    <property type="match status" value="1"/>
</dbReference>
<dbReference type="InterPro" id="IPR044666">
    <property type="entry name" value="Cyclophilin_A-like"/>
</dbReference>
<comment type="catalytic activity">
    <reaction evidence="1 6">
        <text>[protein]-peptidylproline (omega=180) = [protein]-peptidylproline (omega=0)</text>
        <dbReference type="Rhea" id="RHEA:16237"/>
        <dbReference type="Rhea" id="RHEA-COMP:10747"/>
        <dbReference type="Rhea" id="RHEA-COMP:10748"/>
        <dbReference type="ChEBI" id="CHEBI:83833"/>
        <dbReference type="ChEBI" id="CHEBI:83834"/>
        <dbReference type="EC" id="5.2.1.8"/>
    </reaction>
</comment>
<dbReference type="EMBL" id="JACBJI010000008">
    <property type="protein sequence ID" value="NYA72464.1"/>
    <property type="molecule type" value="Genomic_DNA"/>
</dbReference>
<dbReference type="CDD" id="cd00317">
    <property type="entry name" value="cyclophilin"/>
    <property type="match status" value="1"/>
</dbReference>
<protein>
    <recommendedName>
        <fullName evidence="3 6">peptidylprolyl isomerase</fullName>
        <ecNumber evidence="3 6">5.2.1.8</ecNumber>
    </recommendedName>
</protein>
<feature type="domain" description="PPIase FKBP-type" evidence="7">
    <location>
        <begin position="265"/>
        <end position="371"/>
    </location>
</feature>
<comment type="caution">
    <text evidence="9">The sequence shown here is derived from an EMBL/GenBank/DDBJ whole genome shotgun (WGS) entry which is preliminary data.</text>
</comment>
<dbReference type="RefSeq" id="WP_176007268.1">
    <property type="nucleotide sequence ID" value="NZ_JABWMI010000020.1"/>
</dbReference>
<organism evidence="9 10">
    <name type="scientific">Flavobacterium agri</name>
    <dbReference type="NCBI Taxonomy" id="2743471"/>
    <lineage>
        <taxon>Bacteria</taxon>
        <taxon>Pseudomonadati</taxon>
        <taxon>Bacteroidota</taxon>
        <taxon>Flavobacteriia</taxon>
        <taxon>Flavobacteriales</taxon>
        <taxon>Flavobacteriaceae</taxon>
        <taxon>Flavobacterium</taxon>
    </lineage>
</organism>
<keyword evidence="10" id="KW-1185">Reference proteome</keyword>
<evidence type="ECO:0000259" key="7">
    <source>
        <dbReference type="PROSITE" id="PS50059"/>
    </source>
</evidence>
<dbReference type="Proteomes" id="UP000535020">
    <property type="component" value="Unassembled WGS sequence"/>
</dbReference>
<dbReference type="Gene3D" id="3.10.50.40">
    <property type="match status" value="1"/>
</dbReference>
<dbReference type="EC" id="5.2.1.8" evidence="3 6"/>
<dbReference type="InterPro" id="IPR046357">
    <property type="entry name" value="PPIase_dom_sf"/>
</dbReference>
<dbReference type="PRINTS" id="PR00153">
    <property type="entry name" value="CSAPPISMRASE"/>
</dbReference>
<evidence type="ECO:0000256" key="4">
    <source>
        <dbReference type="ARBA" id="ARBA00023110"/>
    </source>
</evidence>
<dbReference type="SUPFAM" id="SSF50891">
    <property type="entry name" value="Cyclophilin-like"/>
    <property type="match status" value="1"/>
</dbReference>
<dbReference type="PROSITE" id="PS51257">
    <property type="entry name" value="PROKAR_LIPOPROTEIN"/>
    <property type="match status" value="1"/>
</dbReference>